<name>A0ABR2HUF7_9EUKA</name>
<feature type="compositionally biased region" description="Polar residues" evidence="1">
    <location>
        <begin position="363"/>
        <end position="376"/>
    </location>
</feature>
<evidence type="ECO:0000313" key="3">
    <source>
        <dbReference type="EMBL" id="KAK8852686.1"/>
    </source>
</evidence>
<keyword evidence="2" id="KW-1133">Transmembrane helix</keyword>
<keyword evidence="4" id="KW-1185">Reference proteome</keyword>
<sequence>MGMYNSFYLDEVFLPNKYRNMFAISFNGSSSIIIHSNYSSNQNMAVFIIPYRNCDQHSFYVMSKNIFKIDIESKNFNHNLRICGFSPSFVSDANRQVSFGYKNNITANAHIFYGFSLNSEANLLKDLNNSSLKRINLSKIKDHHLLNTNSKIESNKPNMITNIQSPGFLVSHSIDSEIQTFLVNTTYYVSYAVNQTNVGVKLKFDREFDGKNDDKVSDKSMLPSHFDFLLYYDKYSSEFIYDDSWVSKIRISYRGSDWETMKWAWIAIIVIFGIVIFIVAFFLFRLLRPCNRKCCCLKENEETNNEATDNNSENSENSGLRFAYELGDYAQYPYHTLIDRNENRFDSVIYSPNLDDEEIGYTNTVQQNDSDSSSTRKSGELDPSYYTRTKKNQKSSTFLSPYQNGNEEGSFDSYNENNCENEDEIPNPYELPQMKFNNDD</sequence>
<evidence type="ECO:0000256" key="2">
    <source>
        <dbReference type="SAM" id="Phobius"/>
    </source>
</evidence>
<accession>A0ABR2HUF7</accession>
<comment type="caution">
    <text evidence="3">The sequence shown here is derived from an EMBL/GenBank/DDBJ whole genome shotgun (WGS) entry which is preliminary data.</text>
</comment>
<gene>
    <name evidence="3" type="ORF">M9Y10_017675</name>
</gene>
<feature type="compositionally biased region" description="Polar residues" evidence="1">
    <location>
        <begin position="394"/>
        <end position="418"/>
    </location>
</feature>
<organism evidence="3 4">
    <name type="scientific">Tritrichomonas musculus</name>
    <dbReference type="NCBI Taxonomy" id="1915356"/>
    <lineage>
        <taxon>Eukaryota</taxon>
        <taxon>Metamonada</taxon>
        <taxon>Parabasalia</taxon>
        <taxon>Tritrichomonadida</taxon>
        <taxon>Tritrichomonadidae</taxon>
        <taxon>Tritrichomonas</taxon>
    </lineage>
</organism>
<evidence type="ECO:0000256" key="1">
    <source>
        <dbReference type="SAM" id="MobiDB-lite"/>
    </source>
</evidence>
<evidence type="ECO:0000313" key="4">
    <source>
        <dbReference type="Proteomes" id="UP001470230"/>
    </source>
</evidence>
<feature type="transmembrane region" description="Helical" evidence="2">
    <location>
        <begin position="263"/>
        <end position="284"/>
    </location>
</feature>
<keyword evidence="2" id="KW-0472">Membrane</keyword>
<proteinExistence type="predicted"/>
<dbReference type="EMBL" id="JAPFFF010000023">
    <property type="protein sequence ID" value="KAK8852686.1"/>
    <property type="molecule type" value="Genomic_DNA"/>
</dbReference>
<dbReference type="Proteomes" id="UP001470230">
    <property type="component" value="Unassembled WGS sequence"/>
</dbReference>
<reference evidence="3 4" key="1">
    <citation type="submission" date="2024-04" db="EMBL/GenBank/DDBJ databases">
        <title>Tritrichomonas musculus Genome.</title>
        <authorList>
            <person name="Alves-Ferreira E."/>
            <person name="Grigg M."/>
            <person name="Lorenzi H."/>
            <person name="Galac M."/>
        </authorList>
    </citation>
    <scope>NUCLEOTIDE SEQUENCE [LARGE SCALE GENOMIC DNA]</scope>
    <source>
        <strain evidence="3 4">EAF2021</strain>
    </source>
</reference>
<protein>
    <submittedName>
        <fullName evidence="3">Uncharacterized protein</fullName>
    </submittedName>
</protein>
<keyword evidence="2" id="KW-0812">Transmembrane</keyword>
<feature type="region of interest" description="Disordered" evidence="1">
    <location>
        <begin position="363"/>
        <end position="440"/>
    </location>
</feature>